<dbReference type="InterPro" id="IPR014710">
    <property type="entry name" value="RmlC-like_jellyroll"/>
</dbReference>
<dbReference type="Gene3D" id="2.60.120.10">
    <property type="entry name" value="Jelly Rolls"/>
    <property type="match status" value="1"/>
</dbReference>
<dbReference type="AlphaFoldDB" id="A0A3B0SXM9"/>
<dbReference type="EMBL" id="UOEK01000550">
    <property type="protein sequence ID" value="VAW09300.1"/>
    <property type="molecule type" value="Genomic_DNA"/>
</dbReference>
<feature type="domain" description="Cupin type-2" evidence="1">
    <location>
        <begin position="38"/>
        <end position="103"/>
    </location>
</feature>
<proteinExistence type="predicted"/>
<evidence type="ECO:0000259" key="1">
    <source>
        <dbReference type="Pfam" id="PF07883"/>
    </source>
</evidence>
<dbReference type="PANTHER" id="PTHR43346">
    <property type="entry name" value="LIGAND BINDING DOMAIN PROTEIN, PUTATIVE (AFU_ORTHOLOGUE AFUA_6G14370)-RELATED"/>
    <property type="match status" value="1"/>
</dbReference>
<dbReference type="Pfam" id="PF07883">
    <property type="entry name" value="Cupin_2"/>
    <property type="match status" value="1"/>
</dbReference>
<evidence type="ECO:0000313" key="2">
    <source>
        <dbReference type="EMBL" id="VAW09300.1"/>
    </source>
</evidence>
<accession>A0A3B0SXM9</accession>
<dbReference type="InterPro" id="IPR052538">
    <property type="entry name" value="Flavonoid_dioxygenase-like"/>
</dbReference>
<dbReference type="InterPro" id="IPR013096">
    <property type="entry name" value="Cupin_2"/>
</dbReference>
<sequence>MIALEDVDPVELPRGSWSRILIGSATVDGNTSSLGYSVFTPGTETDDLSHAVEELAFVVSGNGVLRMEDEVVVLGAGSAAFIPADLWHTVANTGDEDLVMVFTFPDHGYPATERGPARTSSNGGV</sequence>
<name>A0A3B0SXM9_9ZZZZ</name>
<protein>
    <recommendedName>
        <fullName evidence="1">Cupin type-2 domain-containing protein</fullName>
    </recommendedName>
</protein>
<dbReference type="PANTHER" id="PTHR43346:SF1">
    <property type="entry name" value="QUERCETIN 2,3-DIOXYGENASE-RELATED"/>
    <property type="match status" value="1"/>
</dbReference>
<dbReference type="InterPro" id="IPR011051">
    <property type="entry name" value="RmlC_Cupin_sf"/>
</dbReference>
<reference evidence="2" key="1">
    <citation type="submission" date="2018-06" db="EMBL/GenBank/DDBJ databases">
        <authorList>
            <person name="Zhirakovskaya E."/>
        </authorList>
    </citation>
    <scope>NUCLEOTIDE SEQUENCE</scope>
</reference>
<gene>
    <name evidence="2" type="ORF">MNBD_ACTINO02-935</name>
</gene>
<dbReference type="SUPFAM" id="SSF51182">
    <property type="entry name" value="RmlC-like cupins"/>
    <property type="match status" value="1"/>
</dbReference>
<organism evidence="2">
    <name type="scientific">hydrothermal vent metagenome</name>
    <dbReference type="NCBI Taxonomy" id="652676"/>
    <lineage>
        <taxon>unclassified sequences</taxon>
        <taxon>metagenomes</taxon>
        <taxon>ecological metagenomes</taxon>
    </lineage>
</organism>